<sequence length="87" mass="9583">MDQTILEVQFAAYPGTLNYPHGRAGPPPPPWPPVNVDLFFSAMKTCLGTSWDLITDQTLEGSGADKLHKIKSWCTTPYSVSGGWWSD</sequence>
<dbReference type="Proteomes" id="UP000828390">
    <property type="component" value="Unassembled WGS sequence"/>
</dbReference>
<keyword evidence="2" id="KW-1185">Reference proteome</keyword>
<organism evidence="1 2">
    <name type="scientific">Dreissena polymorpha</name>
    <name type="common">Zebra mussel</name>
    <name type="synonym">Mytilus polymorpha</name>
    <dbReference type="NCBI Taxonomy" id="45954"/>
    <lineage>
        <taxon>Eukaryota</taxon>
        <taxon>Metazoa</taxon>
        <taxon>Spiralia</taxon>
        <taxon>Lophotrochozoa</taxon>
        <taxon>Mollusca</taxon>
        <taxon>Bivalvia</taxon>
        <taxon>Autobranchia</taxon>
        <taxon>Heteroconchia</taxon>
        <taxon>Euheterodonta</taxon>
        <taxon>Imparidentia</taxon>
        <taxon>Neoheterodontei</taxon>
        <taxon>Myida</taxon>
        <taxon>Dreissenoidea</taxon>
        <taxon>Dreissenidae</taxon>
        <taxon>Dreissena</taxon>
    </lineage>
</organism>
<comment type="caution">
    <text evidence="1">The sequence shown here is derived from an EMBL/GenBank/DDBJ whole genome shotgun (WGS) entry which is preliminary data.</text>
</comment>
<gene>
    <name evidence="1" type="ORF">DPMN_110200</name>
</gene>
<dbReference type="AlphaFoldDB" id="A0A9D4KCE6"/>
<name>A0A9D4KCE6_DREPO</name>
<evidence type="ECO:0000313" key="2">
    <source>
        <dbReference type="Proteomes" id="UP000828390"/>
    </source>
</evidence>
<dbReference type="EMBL" id="JAIWYP010000004">
    <property type="protein sequence ID" value="KAH3836824.1"/>
    <property type="molecule type" value="Genomic_DNA"/>
</dbReference>
<protein>
    <submittedName>
        <fullName evidence="1">Uncharacterized protein</fullName>
    </submittedName>
</protein>
<proteinExistence type="predicted"/>
<reference evidence="1" key="1">
    <citation type="journal article" date="2019" name="bioRxiv">
        <title>The Genome of the Zebra Mussel, Dreissena polymorpha: A Resource for Invasive Species Research.</title>
        <authorList>
            <person name="McCartney M.A."/>
            <person name="Auch B."/>
            <person name="Kono T."/>
            <person name="Mallez S."/>
            <person name="Zhang Y."/>
            <person name="Obille A."/>
            <person name="Becker A."/>
            <person name="Abrahante J.E."/>
            <person name="Garbe J."/>
            <person name="Badalamenti J.P."/>
            <person name="Herman A."/>
            <person name="Mangelson H."/>
            <person name="Liachko I."/>
            <person name="Sullivan S."/>
            <person name="Sone E.D."/>
            <person name="Koren S."/>
            <person name="Silverstein K.A.T."/>
            <person name="Beckman K.B."/>
            <person name="Gohl D.M."/>
        </authorList>
    </citation>
    <scope>NUCLEOTIDE SEQUENCE</scope>
    <source>
        <strain evidence="1">Duluth1</strain>
        <tissue evidence="1">Whole animal</tissue>
    </source>
</reference>
<accession>A0A9D4KCE6</accession>
<evidence type="ECO:0000313" key="1">
    <source>
        <dbReference type="EMBL" id="KAH3836824.1"/>
    </source>
</evidence>
<reference evidence="1" key="2">
    <citation type="submission" date="2020-11" db="EMBL/GenBank/DDBJ databases">
        <authorList>
            <person name="McCartney M.A."/>
            <person name="Auch B."/>
            <person name="Kono T."/>
            <person name="Mallez S."/>
            <person name="Becker A."/>
            <person name="Gohl D.M."/>
            <person name="Silverstein K.A.T."/>
            <person name="Koren S."/>
            <person name="Bechman K.B."/>
            <person name="Herman A."/>
            <person name="Abrahante J.E."/>
            <person name="Garbe J."/>
        </authorList>
    </citation>
    <scope>NUCLEOTIDE SEQUENCE</scope>
    <source>
        <strain evidence="1">Duluth1</strain>
        <tissue evidence="1">Whole animal</tissue>
    </source>
</reference>